<dbReference type="PANTHER" id="PTHR43257">
    <property type="entry name" value="PYRUVATE DEHYDROGENASE E1 COMPONENT BETA SUBUNIT"/>
    <property type="match status" value="1"/>
</dbReference>
<sequence length="339" mass="36719">MIFAKELGDTLRGALGDDERVVLLGEDIADPYGGAFKVTRGLSTAFPQRVRTTPISEGAIAGISAGLALAGYRPIAEVMFGDFLTLMFDQVVNHIAKYQKMYAEQATCPVIIRAATGGHRGYGPTHSQSLEKHFLGVPHLRVVAASLYHDPREVFADFLRRDEPVLYVEHKLLYPQHLTPPVGGRVGDLIATSDNSPGMLPTIRLSAVPAEDCTISVLAYGYQAMLAAQVIERLAIEEEIFAELIVPAQIAPMDWAPVERSVSVTGRLVTIEEGADGWSWGSEAASVISRRLFGRLRQPVDVVASEPTIIPSSKPKEADVLVGSARIEAALRAAHKESR</sequence>
<evidence type="ECO:0000256" key="3">
    <source>
        <dbReference type="ARBA" id="ARBA00023052"/>
    </source>
</evidence>
<dbReference type="EMBL" id="CP126980">
    <property type="protein sequence ID" value="WIM99570.1"/>
    <property type="molecule type" value="Genomic_DNA"/>
</dbReference>
<gene>
    <name evidence="5" type="ORF">ACTOB_003228</name>
</gene>
<dbReference type="SUPFAM" id="SSF52518">
    <property type="entry name" value="Thiamin diphosphate-binding fold (THDP-binding)"/>
    <property type="match status" value="1"/>
</dbReference>
<dbReference type="Gene3D" id="3.40.50.920">
    <property type="match status" value="1"/>
</dbReference>
<evidence type="ECO:0000256" key="2">
    <source>
        <dbReference type="ARBA" id="ARBA00023002"/>
    </source>
</evidence>
<dbReference type="RefSeq" id="WP_284921008.1">
    <property type="nucleotide sequence ID" value="NZ_CP126980.1"/>
</dbReference>
<dbReference type="Proteomes" id="UP001240150">
    <property type="component" value="Chromosome"/>
</dbReference>
<evidence type="ECO:0000313" key="5">
    <source>
        <dbReference type="EMBL" id="WIM99570.1"/>
    </source>
</evidence>
<dbReference type="InterPro" id="IPR029061">
    <property type="entry name" value="THDP-binding"/>
</dbReference>
<protein>
    <submittedName>
        <fullName evidence="5">Transketolase C-terminal domain-containing protein</fullName>
    </submittedName>
</protein>
<name>A0ABY8WUK0_9ACTN</name>
<dbReference type="SUPFAM" id="SSF52922">
    <property type="entry name" value="TK C-terminal domain-like"/>
    <property type="match status" value="1"/>
</dbReference>
<dbReference type="SMART" id="SM00861">
    <property type="entry name" value="Transket_pyr"/>
    <property type="match status" value="1"/>
</dbReference>
<dbReference type="Gene3D" id="3.40.50.970">
    <property type="match status" value="1"/>
</dbReference>
<evidence type="ECO:0000256" key="1">
    <source>
        <dbReference type="ARBA" id="ARBA00001964"/>
    </source>
</evidence>
<organism evidence="5 6">
    <name type="scientific">Actinoplanes oblitus</name>
    <dbReference type="NCBI Taxonomy" id="3040509"/>
    <lineage>
        <taxon>Bacteria</taxon>
        <taxon>Bacillati</taxon>
        <taxon>Actinomycetota</taxon>
        <taxon>Actinomycetes</taxon>
        <taxon>Micromonosporales</taxon>
        <taxon>Micromonosporaceae</taxon>
        <taxon>Actinoplanes</taxon>
    </lineage>
</organism>
<evidence type="ECO:0000313" key="6">
    <source>
        <dbReference type="Proteomes" id="UP001240150"/>
    </source>
</evidence>
<dbReference type="Pfam" id="PF02779">
    <property type="entry name" value="Transket_pyr"/>
    <property type="match status" value="1"/>
</dbReference>
<dbReference type="Pfam" id="PF02780">
    <property type="entry name" value="Transketolase_C"/>
    <property type="match status" value="1"/>
</dbReference>
<proteinExistence type="predicted"/>
<comment type="cofactor">
    <cofactor evidence="1">
        <name>thiamine diphosphate</name>
        <dbReference type="ChEBI" id="CHEBI:58937"/>
    </cofactor>
</comment>
<keyword evidence="2" id="KW-0560">Oxidoreductase</keyword>
<keyword evidence="3" id="KW-0786">Thiamine pyrophosphate</keyword>
<feature type="domain" description="Transketolase-like pyrimidine-binding" evidence="4">
    <location>
        <begin position="1"/>
        <end position="176"/>
    </location>
</feature>
<evidence type="ECO:0000259" key="4">
    <source>
        <dbReference type="SMART" id="SM00861"/>
    </source>
</evidence>
<dbReference type="InterPro" id="IPR005475">
    <property type="entry name" value="Transketolase-like_Pyr-bd"/>
</dbReference>
<dbReference type="InterPro" id="IPR009014">
    <property type="entry name" value="Transketo_C/PFOR_II"/>
</dbReference>
<dbReference type="PANTHER" id="PTHR43257:SF2">
    <property type="entry name" value="PYRUVATE DEHYDROGENASE E1 COMPONENT SUBUNIT BETA"/>
    <property type="match status" value="1"/>
</dbReference>
<reference evidence="5 6" key="1">
    <citation type="submission" date="2023-06" db="EMBL/GenBank/DDBJ databases">
        <authorList>
            <person name="Yushchuk O."/>
            <person name="Binda E."/>
            <person name="Ruckert-Reed C."/>
            <person name="Fedorenko V."/>
            <person name="Kalinowski J."/>
            <person name="Marinelli F."/>
        </authorList>
    </citation>
    <scope>NUCLEOTIDE SEQUENCE [LARGE SCALE GENOMIC DNA]</scope>
    <source>
        <strain evidence="5 6">NRRL 3884</strain>
    </source>
</reference>
<accession>A0ABY8WUK0</accession>
<keyword evidence="6" id="KW-1185">Reference proteome</keyword>
<dbReference type="InterPro" id="IPR033248">
    <property type="entry name" value="Transketolase_C"/>
</dbReference>